<feature type="transmembrane region" description="Helical" evidence="2">
    <location>
        <begin position="873"/>
        <end position="893"/>
    </location>
</feature>
<evidence type="ECO:0000256" key="2">
    <source>
        <dbReference type="SAM" id="Phobius"/>
    </source>
</evidence>
<feature type="compositionally biased region" description="Polar residues" evidence="1">
    <location>
        <begin position="510"/>
        <end position="529"/>
    </location>
</feature>
<feature type="transmembrane region" description="Helical" evidence="2">
    <location>
        <begin position="1054"/>
        <end position="1074"/>
    </location>
</feature>
<evidence type="ECO:0000256" key="1">
    <source>
        <dbReference type="SAM" id="MobiDB-lite"/>
    </source>
</evidence>
<name>A0AAN6Y6Y8_9PEZI</name>
<feature type="transmembrane region" description="Helical" evidence="2">
    <location>
        <begin position="1014"/>
        <end position="1034"/>
    </location>
</feature>
<dbReference type="Proteomes" id="UP001301769">
    <property type="component" value="Unassembled WGS sequence"/>
</dbReference>
<keyword evidence="2" id="KW-0812">Transmembrane</keyword>
<feature type="compositionally biased region" description="Basic and acidic residues" evidence="1">
    <location>
        <begin position="988"/>
        <end position="997"/>
    </location>
</feature>
<gene>
    <name evidence="3" type="ORF">QBC37DRAFT_285244</name>
</gene>
<accession>A0AAN6Y6Y8</accession>
<feature type="region of interest" description="Disordered" evidence="1">
    <location>
        <begin position="982"/>
        <end position="1001"/>
    </location>
</feature>
<reference evidence="3" key="2">
    <citation type="submission" date="2023-05" db="EMBL/GenBank/DDBJ databases">
        <authorList>
            <consortium name="Lawrence Berkeley National Laboratory"/>
            <person name="Steindorff A."/>
            <person name="Hensen N."/>
            <person name="Bonometti L."/>
            <person name="Westerberg I."/>
            <person name="Brannstrom I.O."/>
            <person name="Guillou S."/>
            <person name="Cros-Aarteil S."/>
            <person name="Calhoun S."/>
            <person name="Haridas S."/>
            <person name="Kuo A."/>
            <person name="Mondo S."/>
            <person name="Pangilinan J."/>
            <person name="Riley R."/>
            <person name="Labutti K."/>
            <person name="Andreopoulos B."/>
            <person name="Lipzen A."/>
            <person name="Chen C."/>
            <person name="Yanf M."/>
            <person name="Daum C."/>
            <person name="Ng V."/>
            <person name="Clum A."/>
            <person name="Ohm R."/>
            <person name="Martin F."/>
            <person name="Silar P."/>
            <person name="Natvig D."/>
            <person name="Lalanne C."/>
            <person name="Gautier V."/>
            <person name="Ament-Velasquez S.L."/>
            <person name="Kruys A."/>
            <person name="Hutchinson M.I."/>
            <person name="Powell A.J."/>
            <person name="Barry K."/>
            <person name="Miller A.N."/>
            <person name="Grigoriev I.V."/>
            <person name="Debuchy R."/>
            <person name="Gladieux P."/>
            <person name="Thoren M.H."/>
            <person name="Johannesson H."/>
        </authorList>
    </citation>
    <scope>NUCLEOTIDE SEQUENCE</scope>
    <source>
        <strain evidence="3">PSN293</strain>
    </source>
</reference>
<feature type="region of interest" description="Disordered" evidence="1">
    <location>
        <begin position="471"/>
        <end position="529"/>
    </location>
</feature>
<keyword evidence="4" id="KW-1185">Reference proteome</keyword>
<dbReference type="EMBL" id="MU858103">
    <property type="protein sequence ID" value="KAK4213799.1"/>
    <property type="molecule type" value="Genomic_DNA"/>
</dbReference>
<keyword evidence="2" id="KW-0472">Membrane</keyword>
<feature type="transmembrane region" description="Helical" evidence="2">
    <location>
        <begin position="1118"/>
        <end position="1141"/>
    </location>
</feature>
<feature type="compositionally biased region" description="Low complexity" evidence="1">
    <location>
        <begin position="485"/>
        <end position="509"/>
    </location>
</feature>
<feature type="transmembrane region" description="Helical" evidence="2">
    <location>
        <begin position="1153"/>
        <end position="1170"/>
    </location>
</feature>
<feature type="region of interest" description="Disordered" evidence="1">
    <location>
        <begin position="429"/>
        <end position="453"/>
    </location>
</feature>
<feature type="transmembrane region" description="Helical" evidence="2">
    <location>
        <begin position="84"/>
        <end position="103"/>
    </location>
</feature>
<feature type="region of interest" description="Disordered" evidence="1">
    <location>
        <begin position="45"/>
        <end position="67"/>
    </location>
</feature>
<sequence length="1282" mass="138380">MSRAPAGTYSRAVSPVSSRLSMSQSDIELHEMHFALPFAGTQSTDNLVPVNHPKEPKERDHEEKEDTASIERLIPNYKPIPLRWPFQALLVVLIFAVFAFFEYQVRKLPPVRYRALQPGLSYAGMSAGFPAVTSAFSTQVGETATATVPPAVKMSPSAVPKSTVSLTGPTPMDQVHGPTLTSGPRILVAAPRPPESAYPSPPASVTAYCGWKPPIWILYHRPGYQTLIGGRPTIIDLPALAEEIQMFTTTDPSWCPCTVLGGRNVWGGRWANDLDGAVWDTNDDGCKSAMNLISSFNSIKTVAFKTDMPALLSGPDSKNILPWDLPFQPFWGLPVTNANGDIAFPLEVRTKLFGERHDIFGNKLEGTGATATFLGEPCCSSTSGASSCASDIPMILPLFVPYTQPCDAGATVLETIWWTLPFGRPLGTTASSTASSTTPSSTTPTISSTARISSTESADLTVSISSTASRASTETSILSSRERSLTGSAASSVSTTSTMSTESMEITSSRLSASVPNTQSPPSDVNLSNQSTTTELFTAISSVTPIPIASSQSGKIGHLISIESTSAEFLTSKSISGTRETTVSSSSGKIAIPIVVDTTPTDARSSAPTTRSDTGTVGTWHTTMTEGNFAKSTQALSISSTVSSDVQNIASRTPLVSSGAHPVSEAKMGNAGELSPLTAIGGTNNNKQLGALGNEGATAVTSEKQRTVSDTTVFVLATPTPSREPRPPPPPGPISPDSYGAFFNLRSEADYLMASLVPVLIATLLKIPIQILTGSVNLALPFRALAKYKGGAQAQDSLFLSQRAISAPLVAIRFLTRARDPLALLNVILSTLSVTLVPLSTETIRLEYTSMYCSAAGDMCAYGLRNAGTPLRVAEAFLVIMAVLIIIIGIMLARWRTGFATEPWSIASMSSLLASSEPELRTLLRSIPSGGKYITDSQISDVLKANRFRLCYYTSPVLTHKRSGKPRPKYAIQVLPVIPVDNSPIRPTTRDPPERRSNTPKKRFWHVNPATRDISIRVTALIVHVGLLILILYYENTTMDTTFEAFMDSESFGVRLSLTTFGTAVSGFWDYYFFQISDTHIHTLLAARPRSARDSILLAPPSNPFIGLYRFIRSKDAFAFSIALTALLAKFTPILFANIPFRNTVTWKNHEACTWLAVAILTWMVIAREINDDSGNRKRAKNMPVGMDTIIGCMYYLVWSDRMLRDFEGLGTVQQRERDKLVSGMGRLYTMREFPCQDAFKFGKGPHQNKVNGVGIDYWVAEAPKSTRSRTSTGDGSNSDGC</sequence>
<dbReference type="InterPro" id="IPR021840">
    <property type="entry name" value="DUF3433"/>
</dbReference>
<organism evidence="3 4">
    <name type="scientific">Rhypophila decipiens</name>
    <dbReference type="NCBI Taxonomy" id="261697"/>
    <lineage>
        <taxon>Eukaryota</taxon>
        <taxon>Fungi</taxon>
        <taxon>Dikarya</taxon>
        <taxon>Ascomycota</taxon>
        <taxon>Pezizomycotina</taxon>
        <taxon>Sordariomycetes</taxon>
        <taxon>Sordariomycetidae</taxon>
        <taxon>Sordariales</taxon>
        <taxon>Naviculisporaceae</taxon>
        <taxon>Rhypophila</taxon>
    </lineage>
</organism>
<dbReference type="Pfam" id="PF11915">
    <property type="entry name" value="DUF3433"/>
    <property type="match status" value="2"/>
</dbReference>
<feature type="compositionally biased region" description="Polar residues" evidence="1">
    <location>
        <begin position="600"/>
        <end position="613"/>
    </location>
</feature>
<proteinExistence type="predicted"/>
<feature type="transmembrane region" description="Helical" evidence="2">
    <location>
        <begin position="822"/>
        <end position="841"/>
    </location>
</feature>
<evidence type="ECO:0000313" key="3">
    <source>
        <dbReference type="EMBL" id="KAK4213799.1"/>
    </source>
</evidence>
<comment type="caution">
    <text evidence="3">The sequence shown here is derived from an EMBL/GenBank/DDBJ whole genome shotgun (WGS) entry which is preliminary data.</text>
</comment>
<feature type="compositionally biased region" description="Basic and acidic residues" evidence="1">
    <location>
        <begin position="52"/>
        <end position="67"/>
    </location>
</feature>
<evidence type="ECO:0000313" key="4">
    <source>
        <dbReference type="Proteomes" id="UP001301769"/>
    </source>
</evidence>
<protein>
    <submittedName>
        <fullName evidence="3">Uncharacterized protein</fullName>
    </submittedName>
</protein>
<keyword evidence="2" id="KW-1133">Transmembrane helix</keyword>
<reference evidence="3" key="1">
    <citation type="journal article" date="2023" name="Mol. Phylogenet. Evol.">
        <title>Genome-scale phylogeny and comparative genomics of the fungal order Sordariales.</title>
        <authorList>
            <person name="Hensen N."/>
            <person name="Bonometti L."/>
            <person name="Westerberg I."/>
            <person name="Brannstrom I.O."/>
            <person name="Guillou S."/>
            <person name="Cros-Aarteil S."/>
            <person name="Calhoun S."/>
            <person name="Haridas S."/>
            <person name="Kuo A."/>
            <person name="Mondo S."/>
            <person name="Pangilinan J."/>
            <person name="Riley R."/>
            <person name="LaButti K."/>
            <person name="Andreopoulos B."/>
            <person name="Lipzen A."/>
            <person name="Chen C."/>
            <person name="Yan M."/>
            <person name="Daum C."/>
            <person name="Ng V."/>
            <person name="Clum A."/>
            <person name="Steindorff A."/>
            <person name="Ohm R.A."/>
            <person name="Martin F."/>
            <person name="Silar P."/>
            <person name="Natvig D.O."/>
            <person name="Lalanne C."/>
            <person name="Gautier V."/>
            <person name="Ament-Velasquez S.L."/>
            <person name="Kruys A."/>
            <person name="Hutchinson M.I."/>
            <person name="Powell A.J."/>
            <person name="Barry K."/>
            <person name="Miller A.N."/>
            <person name="Grigoriev I.V."/>
            <person name="Debuchy R."/>
            <person name="Gladieux P."/>
            <person name="Hiltunen Thoren M."/>
            <person name="Johannesson H."/>
        </authorList>
    </citation>
    <scope>NUCLEOTIDE SEQUENCE</scope>
    <source>
        <strain evidence="3">PSN293</strain>
    </source>
</reference>
<feature type="region of interest" description="Disordered" evidence="1">
    <location>
        <begin position="600"/>
        <end position="619"/>
    </location>
</feature>